<evidence type="ECO:0000313" key="2">
    <source>
        <dbReference type="Proteomes" id="UP000823933"/>
    </source>
</evidence>
<dbReference type="EMBL" id="DXHQ01000078">
    <property type="protein sequence ID" value="HIW09025.1"/>
    <property type="molecule type" value="Genomic_DNA"/>
</dbReference>
<reference evidence="1" key="1">
    <citation type="journal article" date="2021" name="PeerJ">
        <title>Extensive microbial diversity within the chicken gut microbiome revealed by metagenomics and culture.</title>
        <authorList>
            <person name="Gilroy R."/>
            <person name="Ravi A."/>
            <person name="Getino M."/>
            <person name="Pursley I."/>
            <person name="Horton D.L."/>
            <person name="Alikhan N.F."/>
            <person name="Baker D."/>
            <person name="Gharbi K."/>
            <person name="Hall N."/>
            <person name="Watson M."/>
            <person name="Adriaenssens E.M."/>
            <person name="Foster-Nyarko E."/>
            <person name="Jarju S."/>
            <person name="Secka A."/>
            <person name="Antonio M."/>
            <person name="Oren A."/>
            <person name="Chaudhuri R.R."/>
            <person name="La Ragione R."/>
            <person name="Hildebrand F."/>
            <person name="Pallen M.J."/>
        </authorList>
    </citation>
    <scope>NUCLEOTIDE SEQUENCE</scope>
    <source>
        <strain evidence="1">ChiHcolR34-3080</strain>
    </source>
</reference>
<organism evidence="1 2">
    <name type="scientific">Candidatus Faecalibacterium intestinigallinarum</name>
    <dbReference type="NCBI Taxonomy" id="2838581"/>
    <lineage>
        <taxon>Bacteria</taxon>
        <taxon>Bacillati</taxon>
        <taxon>Bacillota</taxon>
        <taxon>Clostridia</taxon>
        <taxon>Eubacteriales</taxon>
        <taxon>Oscillospiraceae</taxon>
        <taxon>Faecalibacterium</taxon>
    </lineage>
</organism>
<proteinExistence type="predicted"/>
<reference evidence="1" key="2">
    <citation type="submission" date="2021-04" db="EMBL/GenBank/DDBJ databases">
        <authorList>
            <person name="Gilroy R."/>
        </authorList>
    </citation>
    <scope>NUCLEOTIDE SEQUENCE</scope>
    <source>
        <strain evidence="1">ChiHcolR34-3080</strain>
    </source>
</reference>
<dbReference type="Proteomes" id="UP000823933">
    <property type="component" value="Unassembled WGS sequence"/>
</dbReference>
<comment type="caution">
    <text evidence="1">The sequence shown here is derived from an EMBL/GenBank/DDBJ whole genome shotgun (WGS) entry which is preliminary data.</text>
</comment>
<gene>
    <name evidence="1" type="ORF">H9890_06475</name>
</gene>
<protein>
    <submittedName>
        <fullName evidence="1">Ribonuclease HII</fullName>
    </submittedName>
</protein>
<dbReference type="AlphaFoldDB" id="A0A9D1Q936"/>
<evidence type="ECO:0000313" key="1">
    <source>
        <dbReference type="EMBL" id="HIW09025.1"/>
    </source>
</evidence>
<accession>A0A9D1Q936</accession>
<name>A0A9D1Q936_9FIRM</name>
<sequence length="79" mass="9118">MMKLKILNMERFLDVVNGCEGAVYQIGPDGSRTDIRRAYRLQDGLRAQYRQNRGELPITLVIPNGRDYMRVVCYYAGDC</sequence>